<feature type="region of interest" description="Disordered" evidence="1">
    <location>
        <begin position="1"/>
        <end position="27"/>
    </location>
</feature>
<dbReference type="OrthoDB" id="5314997at2759"/>
<organism evidence="2 3">
    <name type="scientific">Letharia columbiana</name>
    <dbReference type="NCBI Taxonomy" id="112416"/>
    <lineage>
        <taxon>Eukaryota</taxon>
        <taxon>Fungi</taxon>
        <taxon>Dikarya</taxon>
        <taxon>Ascomycota</taxon>
        <taxon>Pezizomycotina</taxon>
        <taxon>Lecanoromycetes</taxon>
        <taxon>OSLEUM clade</taxon>
        <taxon>Lecanoromycetidae</taxon>
        <taxon>Lecanorales</taxon>
        <taxon>Lecanorineae</taxon>
        <taxon>Parmeliaceae</taxon>
        <taxon>Letharia</taxon>
    </lineage>
</organism>
<evidence type="ECO:0000256" key="1">
    <source>
        <dbReference type="SAM" id="MobiDB-lite"/>
    </source>
</evidence>
<evidence type="ECO:0000313" key="3">
    <source>
        <dbReference type="Proteomes" id="UP000578531"/>
    </source>
</evidence>
<dbReference type="AlphaFoldDB" id="A0A8H6FR11"/>
<feature type="compositionally biased region" description="Polar residues" evidence="1">
    <location>
        <begin position="16"/>
        <end position="25"/>
    </location>
</feature>
<protein>
    <submittedName>
        <fullName evidence="2">Uncharacterized protein</fullName>
    </submittedName>
</protein>
<dbReference type="GeneID" id="59290333"/>
<keyword evidence="3" id="KW-1185">Reference proteome</keyword>
<comment type="caution">
    <text evidence="2">The sequence shown here is derived from an EMBL/GenBank/DDBJ whole genome shotgun (WGS) entry which is preliminary data.</text>
</comment>
<gene>
    <name evidence="2" type="ORF">HO173_008679</name>
</gene>
<reference evidence="2 3" key="1">
    <citation type="journal article" date="2020" name="Genomics">
        <title>Complete, high-quality genomes from long-read metagenomic sequencing of two wolf lichen thalli reveals enigmatic genome architecture.</title>
        <authorList>
            <person name="McKenzie S.K."/>
            <person name="Walston R.F."/>
            <person name="Allen J.L."/>
        </authorList>
    </citation>
    <scope>NUCLEOTIDE SEQUENCE [LARGE SCALE GENOMIC DNA]</scope>
    <source>
        <strain evidence="2">WasteWater2</strain>
    </source>
</reference>
<evidence type="ECO:0000313" key="2">
    <source>
        <dbReference type="EMBL" id="KAF6233135.1"/>
    </source>
</evidence>
<dbReference type="RefSeq" id="XP_037162557.1">
    <property type="nucleotide sequence ID" value="XM_037310575.1"/>
</dbReference>
<dbReference type="Proteomes" id="UP000578531">
    <property type="component" value="Unassembled WGS sequence"/>
</dbReference>
<dbReference type="EMBL" id="JACCJC010000041">
    <property type="protein sequence ID" value="KAF6233135.1"/>
    <property type="molecule type" value="Genomic_DNA"/>
</dbReference>
<proteinExistence type="predicted"/>
<sequence>MGYLKASDTERVPNDGSESQRNSAFRSLDLPQEVRDKVYEGLLCPHGDGTQHGCHEKIRDYGLEPALLRTCKQVCHEALRVLYTKNGTVLIRMDAQVYDIFRTARSRARPEFPEAYPIARVECGNVGGVPVLTVEISVLRKYRAQGKFVPGDQVVFIDLLSALPKMCIFLTSCWSAGILKLVVHMERPIGRRPETHLQMLSDCLECLSEGRGLGRAIILTEPQHSATAAKAAKLMMTDIVTFEDVSRITCAYEARVLRHLKEKRWNDARDTLQNALDFFDLPQYRLRASRLIGATDKRRYELEVKVMDIQWNYVTCCFKVGRKGDVHHQVRQMFRYCSPQIELRPNKKVTGIG</sequence>
<accession>A0A8H6FR11</accession>
<name>A0A8H6FR11_9LECA</name>